<dbReference type="RefSeq" id="WP_146573463.1">
    <property type="nucleotide sequence ID" value="NZ_SJPH01000003.1"/>
</dbReference>
<dbReference type="GO" id="GO:0005886">
    <property type="term" value="C:plasma membrane"/>
    <property type="evidence" value="ECO:0007669"/>
    <property type="project" value="TreeGrafter"/>
</dbReference>
<organism evidence="3 4">
    <name type="scientific">Botrimarina hoheduenensis</name>
    <dbReference type="NCBI Taxonomy" id="2528000"/>
    <lineage>
        <taxon>Bacteria</taxon>
        <taxon>Pseudomonadati</taxon>
        <taxon>Planctomycetota</taxon>
        <taxon>Planctomycetia</taxon>
        <taxon>Pirellulales</taxon>
        <taxon>Lacipirellulaceae</taxon>
        <taxon>Botrimarina</taxon>
    </lineage>
</organism>
<keyword evidence="1" id="KW-1133">Transmembrane helix</keyword>
<feature type="transmembrane region" description="Helical" evidence="1">
    <location>
        <begin position="98"/>
        <end position="118"/>
    </location>
</feature>
<dbReference type="GO" id="GO:0006465">
    <property type="term" value="P:signal peptide processing"/>
    <property type="evidence" value="ECO:0007669"/>
    <property type="project" value="TreeGrafter"/>
</dbReference>
<dbReference type="EMBL" id="SJPH01000003">
    <property type="protein sequence ID" value="TWT46726.1"/>
    <property type="molecule type" value="Genomic_DNA"/>
</dbReference>
<protein>
    <submittedName>
        <fullName evidence="3">Leader peptidase PppA</fullName>
    </submittedName>
</protein>
<proteinExistence type="predicted"/>
<evidence type="ECO:0000256" key="1">
    <source>
        <dbReference type="SAM" id="Phobius"/>
    </source>
</evidence>
<dbReference type="PANTHER" id="PTHR30487:SF0">
    <property type="entry name" value="PREPILIN LEADER PEPTIDASE_N-METHYLTRANSFERASE-RELATED"/>
    <property type="match status" value="1"/>
</dbReference>
<dbReference type="GO" id="GO:0004190">
    <property type="term" value="F:aspartic-type endopeptidase activity"/>
    <property type="evidence" value="ECO:0007669"/>
    <property type="project" value="TreeGrafter"/>
</dbReference>
<dbReference type="Pfam" id="PF06750">
    <property type="entry name" value="A24_N_bact"/>
    <property type="match status" value="1"/>
</dbReference>
<dbReference type="InterPro" id="IPR050882">
    <property type="entry name" value="Prepilin_peptidase/N-MTase"/>
</dbReference>
<keyword evidence="1" id="KW-0472">Membrane</keyword>
<feature type="domain" description="Prepilin peptidase A24 N-terminal" evidence="2">
    <location>
        <begin position="34"/>
        <end position="113"/>
    </location>
</feature>
<evidence type="ECO:0000313" key="4">
    <source>
        <dbReference type="Proteomes" id="UP000318995"/>
    </source>
</evidence>
<keyword evidence="4" id="KW-1185">Reference proteome</keyword>
<dbReference type="PANTHER" id="PTHR30487">
    <property type="entry name" value="TYPE 4 PREPILIN-LIKE PROTEINS LEADER PEPTIDE-PROCESSING ENZYME"/>
    <property type="match status" value="1"/>
</dbReference>
<dbReference type="Proteomes" id="UP000318995">
    <property type="component" value="Unassembled WGS sequence"/>
</dbReference>
<comment type="caution">
    <text evidence="3">The sequence shown here is derived from an EMBL/GenBank/DDBJ whole genome shotgun (WGS) entry which is preliminary data.</text>
</comment>
<accession>A0A5C5W753</accession>
<gene>
    <name evidence="3" type="primary">pppA</name>
    <name evidence="3" type="ORF">Pla111_18270</name>
</gene>
<dbReference type="OrthoDB" id="9789291at2"/>
<evidence type="ECO:0000259" key="2">
    <source>
        <dbReference type="Pfam" id="PF06750"/>
    </source>
</evidence>
<reference evidence="3 4" key="1">
    <citation type="submission" date="2019-02" db="EMBL/GenBank/DDBJ databases">
        <title>Deep-cultivation of Planctomycetes and their phenomic and genomic characterization uncovers novel biology.</title>
        <authorList>
            <person name="Wiegand S."/>
            <person name="Jogler M."/>
            <person name="Boedeker C."/>
            <person name="Pinto D."/>
            <person name="Vollmers J."/>
            <person name="Rivas-Marin E."/>
            <person name="Kohn T."/>
            <person name="Peeters S.H."/>
            <person name="Heuer A."/>
            <person name="Rast P."/>
            <person name="Oberbeckmann S."/>
            <person name="Bunk B."/>
            <person name="Jeske O."/>
            <person name="Meyerdierks A."/>
            <person name="Storesund J.E."/>
            <person name="Kallscheuer N."/>
            <person name="Luecker S."/>
            <person name="Lage O.M."/>
            <person name="Pohl T."/>
            <person name="Merkel B.J."/>
            <person name="Hornburger P."/>
            <person name="Mueller R.-W."/>
            <person name="Bruemmer F."/>
            <person name="Labrenz M."/>
            <person name="Spormann A.M."/>
            <person name="Op Den Camp H."/>
            <person name="Overmann J."/>
            <person name="Amann R."/>
            <person name="Jetten M.S.M."/>
            <person name="Mascher T."/>
            <person name="Medema M.H."/>
            <person name="Devos D.P."/>
            <person name="Kaster A.-K."/>
            <person name="Ovreas L."/>
            <person name="Rohde M."/>
            <person name="Galperin M.Y."/>
            <person name="Jogler C."/>
        </authorList>
    </citation>
    <scope>NUCLEOTIDE SEQUENCE [LARGE SCALE GENOMIC DNA]</scope>
    <source>
        <strain evidence="3 4">Pla111</strain>
    </source>
</reference>
<dbReference type="InterPro" id="IPR010627">
    <property type="entry name" value="Prepilin_pept_A24_N"/>
</dbReference>
<feature type="transmembrane region" description="Helical" evidence="1">
    <location>
        <begin position="24"/>
        <end position="45"/>
    </location>
</feature>
<name>A0A5C5W753_9BACT</name>
<keyword evidence="1" id="KW-0812">Transmembrane</keyword>
<dbReference type="AlphaFoldDB" id="A0A5C5W753"/>
<sequence>MDKWFLPLFDGVERTPYLLETGPWWAIVLWLAAVGGCFGSFLNVVALRRPHGEDIVVQGSRCPLCRHPLAWWQNLPLLGWPLLGGRCHYCRGPIPIRYWLWEVAFALLFVAVGIASPWL</sequence>
<evidence type="ECO:0000313" key="3">
    <source>
        <dbReference type="EMBL" id="TWT46726.1"/>
    </source>
</evidence>